<dbReference type="Gene3D" id="3.40.50.970">
    <property type="match status" value="1"/>
</dbReference>
<dbReference type="Proteomes" id="UP000078532">
    <property type="component" value="Unassembled WGS sequence"/>
</dbReference>
<reference evidence="4 5" key="1">
    <citation type="submission" date="2016-04" db="EMBL/GenBank/DDBJ databases">
        <authorList>
            <person name="Evans L.H."/>
            <person name="Alamgir A."/>
            <person name="Owens N."/>
            <person name="Weber N.D."/>
            <person name="Virtaneva K."/>
            <person name="Barbian K."/>
            <person name="Babar A."/>
            <person name="Rosenke K."/>
        </authorList>
    </citation>
    <scope>NUCLEOTIDE SEQUENCE [LARGE SCALE GENOMIC DNA]</scope>
    <source>
        <strain evidence="4 5">LMa1</strain>
    </source>
</reference>
<dbReference type="AlphaFoldDB" id="A0A1B7LFJ6"/>
<dbReference type="PANTHER" id="PTHR32154">
    <property type="entry name" value="PYRUVATE-FLAVODOXIN OXIDOREDUCTASE-RELATED"/>
    <property type="match status" value="1"/>
</dbReference>
<dbReference type="Pfam" id="PF01558">
    <property type="entry name" value="POR"/>
    <property type="match status" value="1"/>
</dbReference>
<dbReference type="Gene3D" id="3.40.50.920">
    <property type="match status" value="1"/>
</dbReference>
<dbReference type="EMBL" id="LYVF01000137">
    <property type="protein sequence ID" value="OAT82384.1"/>
    <property type="molecule type" value="Genomic_DNA"/>
</dbReference>
<dbReference type="InterPro" id="IPR002869">
    <property type="entry name" value="Pyrv_flavodox_OxRed_cen"/>
</dbReference>
<dbReference type="STRING" id="1838280.A6M21_08910"/>
<feature type="domain" description="Pyruvate/ketoisovalerate oxidoreductase catalytic" evidence="2">
    <location>
        <begin position="13"/>
        <end position="169"/>
    </location>
</feature>
<keyword evidence="1" id="KW-0560">Oxidoreductase</keyword>
<dbReference type="SUPFAM" id="SSF53323">
    <property type="entry name" value="Pyruvate-ferredoxin oxidoreductase, PFOR, domain III"/>
    <property type="match status" value="1"/>
</dbReference>
<dbReference type="Gene3D" id="3.40.920.10">
    <property type="entry name" value="Pyruvate-ferredoxin oxidoreductase, PFOR, domain III"/>
    <property type="match status" value="1"/>
</dbReference>
<dbReference type="CDD" id="cd07034">
    <property type="entry name" value="TPP_PYR_PFOR_IOR-alpha_like"/>
    <property type="match status" value="1"/>
</dbReference>
<dbReference type="PANTHER" id="PTHR32154:SF20">
    <property type="entry name" value="2-OXOGLUTARATE OXIDOREDUCTASE SUBUNIT KORA"/>
    <property type="match status" value="1"/>
</dbReference>
<dbReference type="FunFam" id="3.40.50.970:FF:000022">
    <property type="entry name" value="2-oxoglutarate ferredoxin oxidoreductase alpha subunit"/>
    <property type="match status" value="1"/>
</dbReference>
<dbReference type="InterPro" id="IPR019752">
    <property type="entry name" value="Pyrv/ketoisovalerate_OxRed_cat"/>
</dbReference>
<sequence length="572" mass="61161">MVLDLTIKITGEAGQGLQSIGQLLGKYFARRGYYVFANQDNESRIRGGHNFFQLRVAGAPAGAAADAVDMLVPLDRAGVDLHLDEVTPGGVVLVDSAMDAHPRRDARFLALPLMQLAMEQGGNKIYANAAATAAVLALLGQTVEPLEELLQETFGPEAGRINARVAAAAHALARQSRPALSVDPPPPMPAPRLFINGHEAVALGALAAGCKFMAAYPMSPSTPMITFLSGQAEKFGLVVEQAEDEIAAVNMAIGAAYTGVRAMTATSGGGFSLMVEALGLAGMTETPVVAVNAQRPGPATGLPTRTEQGDLEFVIHAAQGEFPRFVLAPRTIEEAFYLTVRAFNLAERFQVPVIILTDQHLGESYTTVERFDLSRVTVERHLSSIPAGGTYRRYRYTPDGISPRVVPGTPGAAVTLDSDEHGEDGRIIEDAATRRRMVEKRLGKQPAMTAALQPPEIAGDPGARWVLLGWGSTRGALAGACAILQRRGERVQMRCLCDLWPLDGRVLADWPAGAGLIVVEGNYTGQLARLLAAQTGRRAEHLINRYDGRPFTPGYIVERFEKITREGGAAND</sequence>
<evidence type="ECO:0000259" key="3">
    <source>
        <dbReference type="Pfam" id="PF01855"/>
    </source>
</evidence>
<keyword evidence="5" id="KW-1185">Reference proteome</keyword>
<dbReference type="NCBIfam" id="TIGR03710">
    <property type="entry name" value="OAFO_sf"/>
    <property type="match status" value="1"/>
</dbReference>
<dbReference type="InterPro" id="IPR022367">
    <property type="entry name" value="2-oxoacid/accept_OxRdtase_asu"/>
</dbReference>
<gene>
    <name evidence="4" type="ORF">A6M21_08910</name>
</gene>
<evidence type="ECO:0000256" key="1">
    <source>
        <dbReference type="ARBA" id="ARBA00023002"/>
    </source>
</evidence>
<evidence type="ECO:0000259" key="2">
    <source>
        <dbReference type="Pfam" id="PF01558"/>
    </source>
</evidence>
<protein>
    <recommendedName>
        <fullName evidence="6">2-oxoacid:ferredoxin oxidoreductase subunit alpha</fullName>
    </recommendedName>
</protein>
<comment type="caution">
    <text evidence="4">The sequence shown here is derived from an EMBL/GenBank/DDBJ whole genome shotgun (WGS) entry which is preliminary data.</text>
</comment>
<dbReference type="GO" id="GO:0016903">
    <property type="term" value="F:oxidoreductase activity, acting on the aldehyde or oxo group of donors"/>
    <property type="evidence" value="ECO:0007669"/>
    <property type="project" value="InterPro"/>
</dbReference>
<dbReference type="InterPro" id="IPR029061">
    <property type="entry name" value="THDP-binding"/>
</dbReference>
<dbReference type="InterPro" id="IPR050722">
    <property type="entry name" value="Pyruvate:ferred/Flavod_OxRd"/>
</dbReference>
<dbReference type="Pfam" id="PF01855">
    <property type="entry name" value="POR_N"/>
    <property type="match status" value="1"/>
</dbReference>
<dbReference type="GO" id="GO:0006979">
    <property type="term" value="P:response to oxidative stress"/>
    <property type="evidence" value="ECO:0007669"/>
    <property type="project" value="TreeGrafter"/>
</dbReference>
<dbReference type="InterPro" id="IPR009014">
    <property type="entry name" value="Transketo_C/PFOR_II"/>
</dbReference>
<accession>A0A1B7LFJ6</accession>
<name>A0A1B7LFJ6_9FIRM</name>
<evidence type="ECO:0008006" key="6">
    <source>
        <dbReference type="Google" id="ProtNLM"/>
    </source>
</evidence>
<proteinExistence type="predicted"/>
<dbReference type="InterPro" id="IPR002880">
    <property type="entry name" value="Pyrv_Fd/Flavodoxin_OxRdtase_N"/>
</dbReference>
<organism evidence="4 5">
    <name type="scientific">Desulfotomaculum copahuensis</name>
    <dbReference type="NCBI Taxonomy" id="1838280"/>
    <lineage>
        <taxon>Bacteria</taxon>
        <taxon>Bacillati</taxon>
        <taxon>Bacillota</taxon>
        <taxon>Clostridia</taxon>
        <taxon>Eubacteriales</taxon>
        <taxon>Desulfotomaculaceae</taxon>
        <taxon>Desulfotomaculum</taxon>
    </lineage>
</organism>
<evidence type="ECO:0000313" key="5">
    <source>
        <dbReference type="Proteomes" id="UP000078532"/>
    </source>
</evidence>
<feature type="domain" description="Pyruvate flavodoxin/ferredoxin oxidoreductase pyrimidine binding" evidence="3">
    <location>
        <begin position="204"/>
        <end position="439"/>
    </location>
</feature>
<dbReference type="SUPFAM" id="SSF52922">
    <property type="entry name" value="TK C-terminal domain-like"/>
    <property type="match status" value="1"/>
</dbReference>
<evidence type="ECO:0000313" key="4">
    <source>
        <dbReference type="EMBL" id="OAT82384.1"/>
    </source>
</evidence>
<dbReference type="SUPFAM" id="SSF52518">
    <property type="entry name" value="Thiamin diphosphate-binding fold (THDP-binding)"/>
    <property type="match status" value="1"/>
</dbReference>